<dbReference type="AlphaFoldDB" id="A0A699RQY5"/>
<dbReference type="EMBL" id="BKCJ011110805">
    <property type="protein sequence ID" value="GFC87537.1"/>
    <property type="molecule type" value="Genomic_DNA"/>
</dbReference>
<evidence type="ECO:0000313" key="2">
    <source>
        <dbReference type="EMBL" id="GFC87537.1"/>
    </source>
</evidence>
<organism evidence="2">
    <name type="scientific">Tanacetum cinerariifolium</name>
    <name type="common">Dalmatian daisy</name>
    <name type="synonym">Chrysanthemum cinerariifolium</name>
    <dbReference type="NCBI Taxonomy" id="118510"/>
    <lineage>
        <taxon>Eukaryota</taxon>
        <taxon>Viridiplantae</taxon>
        <taxon>Streptophyta</taxon>
        <taxon>Embryophyta</taxon>
        <taxon>Tracheophyta</taxon>
        <taxon>Spermatophyta</taxon>
        <taxon>Magnoliopsida</taxon>
        <taxon>eudicotyledons</taxon>
        <taxon>Gunneridae</taxon>
        <taxon>Pentapetalae</taxon>
        <taxon>asterids</taxon>
        <taxon>campanulids</taxon>
        <taxon>Asterales</taxon>
        <taxon>Asteraceae</taxon>
        <taxon>Asteroideae</taxon>
        <taxon>Anthemideae</taxon>
        <taxon>Anthemidinae</taxon>
        <taxon>Tanacetum</taxon>
    </lineage>
</organism>
<feature type="compositionally biased region" description="Low complexity" evidence="1">
    <location>
        <begin position="44"/>
        <end position="56"/>
    </location>
</feature>
<reference evidence="2" key="1">
    <citation type="journal article" date="2019" name="Sci. Rep.">
        <title>Draft genome of Tanacetum cinerariifolium, the natural source of mosquito coil.</title>
        <authorList>
            <person name="Yamashiro T."/>
            <person name="Shiraishi A."/>
            <person name="Satake H."/>
            <person name="Nakayama K."/>
        </authorList>
    </citation>
    <scope>NUCLEOTIDE SEQUENCE</scope>
</reference>
<feature type="region of interest" description="Disordered" evidence="1">
    <location>
        <begin position="23"/>
        <end position="80"/>
    </location>
</feature>
<feature type="compositionally biased region" description="Basic and acidic residues" evidence="1">
    <location>
        <begin position="27"/>
        <end position="41"/>
    </location>
</feature>
<accession>A0A699RQY5</accession>
<proteinExistence type="predicted"/>
<sequence>NIRNAPYYNANLEMVAKHEQRIAIMKEGGKKKTAPKADKPMKPIPTKQTKPATAKQPKPKPIKDKSTKLAPLQKADKDKMMKAHTVKNAETGADTDNVIIKGDTEILNIGEEQGEDVDNQEYLEEQTVVLDEGQARSDPDKTLES</sequence>
<evidence type="ECO:0000256" key="1">
    <source>
        <dbReference type="SAM" id="MobiDB-lite"/>
    </source>
</evidence>
<gene>
    <name evidence="2" type="ORF">Tci_859507</name>
</gene>
<name>A0A699RQY5_TANCI</name>
<protein>
    <submittedName>
        <fullName evidence="2">Uncharacterized protein</fullName>
    </submittedName>
</protein>
<comment type="caution">
    <text evidence="2">The sequence shown here is derived from an EMBL/GenBank/DDBJ whole genome shotgun (WGS) entry which is preliminary data.</text>
</comment>
<feature type="non-terminal residue" evidence="2">
    <location>
        <position position="1"/>
    </location>
</feature>